<reference evidence="4 5" key="1">
    <citation type="submission" date="2016-05" db="EMBL/GenBank/DDBJ databases">
        <title>Draft genome sequence of a porcine commensal Rothia nasimurium.</title>
        <authorList>
            <person name="Gaiser R.A."/>
            <person name="Van Baarlen P."/>
            <person name="Wells J.M."/>
        </authorList>
    </citation>
    <scope>NUCLEOTIDE SEQUENCE [LARGE SCALE GENOMIC DNA]</scope>
    <source>
        <strain evidence="4 5">PT-32</strain>
    </source>
</reference>
<dbReference type="GO" id="GO:0044281">
    <property type="term" value="P:small molecule metabolic process"/>
    <property type="evidence" value="ECO:0007669"/>
    <property type="project" value="UniProtKB-ARBA"/>
</dbReference>
<dbReference type="InterPro" id="IPR036412">
    <property type="entry name" value="HAD-like_sf"/>
</dbReference>
<comment type="caution">
    <text evidence="4">The sequence shown here is derived from an EMBL/GenBank/DDBJ whole genome shotgun (WGS) entry which is preliminary data.</text>
</comment>
<keyword evidence="2" id="KW-0378">Hydrolase</keyword>
<evidence type="ECO:0000256" key="3">
    <source>
        <dbReference type="ARBA" id="ARBA00022842"/>
    </source>
</evidence>
<keyword evidence="3" id="KW-0460">Magnesium</keyword>
<dbReference type="SUPFAM" id="SSF56784">
    <property type="entry name" value="HAD-like"/>
    <property type="match status" value="1"/>
</dbReference>
<evidence type="ECO:0000313" key="5">
    <source>
        <dbReference type="Proteomes" id="UP000192359"/>
    </source>
</evidence>
<dbReference type="Gene3D" id="3.40.50.1000">
    <property type="entry name" value="HAD superfamily/HAD-like"/>
    <property type="match status" value="1"/>
</dbReference>
<dbReference type="EMBL" id="LXWF01000011">
    <property type="protein sequence ID" value="ORC22145.1"/>
    <property type="molecule type" value="Genomic_DNA"/>
</dbReference>
<dbReference type="Proteomes" id="UP000192359">
    <property type="component" value="Unassembled WGS sequence"/>
</dbReference>
<dbReference type="OrthoDB" id="9810501at2"/>
<gene>
    <name evidence="4" type="ORF">A7979_01205</name>
</gene>
<dbReference type="NCBIfam" id="TIGR01549">
    <property type="entry name" value="HAD-SF-IA-v1"/>
    <property type="match status" value="1"/>
</dbReference>
<evidence type="ECO:0000256" key="1">
    <source>
        <dbReference type="ARBA" id="ARBA00001946"/>
    </source>
</evidence>
<proteinExistence type="predicted"/>
<accession>A0A1Y1RQU2</accession>
<dbReference type="SFLD" id="SFLDG01129">
    <property type="entry name" value="C1.5:_HAD__Beta-PGM__Phosphata"/>
    <property type="match status" value="1"/>
</dbReference>
<dbReference type="Pfam" id="PF00702">
    <property type="entry name" value="Hydrolase"/>
    <property type="match status" value="1"/>
</dbReference>
<sequence>MLGGALIHAGSLLLERANLVLFDLDGTLLDYDTATAVGFNRAVREFVSIGGLADTQSYFQAWADIQREDFQRYLVGEQAFDENRLYRTSSLLHLMTGREPSAECAQGFLAAFQEETSKAWAPFPEVDSFFERLGERFGHLQVAVISNGSLLTERKKLEAIGLHDIPLFSSERVGISKPDPMLFRFVCAQLEVDPAFAVHVGDNYIADVLAPVRSGLQAVWVARQRRVQKLPRGTVRVKDLSELLDVVVPAPVRAWGW</sequence>
<dbReference type="PANTHER" id="PTHR46470">
    <property type="entry name" value="N-ACYLNEURAMINATE-9-PHOSPHATASE"/>
    <property type="match status" value="1"/>
</dbReference>
<dbReference type="InterPro" id="IPR023214">
    <property type="entry name" value="HAD_sf"/>
</dbReference>
<name>A0A1Y1RQU2_9MICC</name>
<comment type="cofactor">
    <cofactor evidence="1">
        <name>Mg(2+)</name>
        <dbReference type="ChEBI" id="CHEBI:18420"/>
    </cofactor>
</comment>
<dbReference type="InterPro" id="IPR051400">
    <property type="entry name" value="HAD-like_hydrolase"/>
</dbReference>
<dbReference type="AlphaFoldDB" id="A0A1Y1RQU2"/>
<organism evidence="4 5">
    <name type="scientific">Rothia nasimurium</name>
    <dbReference type="NCBI Taxonomy" id="85336"/>
    <lineage>
        <taxon>Bacteria</taxon>
        <taxon>Bacillati</taxon>
        <taxon>Actinomycetota</taxon>
        <taxon>Actinomycetes</taxon>
        <taxon>Micrococcales</taxon>
        <taxon>Micrococcaceae</taxon>
        <taxon>Rothia</taxon>
    </lineage>
</organism>
<dbReference type="InterPro" id="IPR006439">
    <property type="entry name" value="HAD-SF_hydro_IA"/>
</dbReference>
<evidence type="ECO:0008006" key="6">
    <source>
        <dbReference type="Google" id="ProtNLM"/>
    </source>
</evidence>
<evidence type="ECO:0000256" key="2">
    <source>
        <dbReference type="ARBA" id="ARBA00022801"/>
    </source>
</evidence>
<protein>
    <recommendedName>
        <fullName evidence="6">HAD family hydrolase</fullName>
    </recommendedName>
</protein>
<evidence type="ECO:0000313" key="4">
    <source>
        <dbReference type="EMBL" id="ORC22145.1"/>
    </source>
</evidence>
<dbReference type="SFLD" id="SFLDS00003">
    <property type="entry name" value="Haloacid_Dehalogenase"/>
    <property type="match status" value="1"/>
</dbReference>
<keyword evidence="5" id="KW-1185">Reference proteome</keyword>
<dbReference type="GO" id="GO:0016787">
    <property type="term" value="F:hydrolase activity"/>
    <property type="evidence" value="ECO:0007669"/>
    <property type="project" value="UniProtKB-KW"/>
</dbReference>
<dbReference type="Gene3D" id="1.20.120.710">
    <property type="entry name" value="Haloacid dehalogenase hydrolase-like domain"/>
    <property type="match status" value="1"/>
</dbReference>
<dbReference type="PANTHER" id="PTHR46470:SF4">
    <property type="entry name" value="5-AMINO-6-(5-PHOSPHO-D-RIBITYLAMINO)URACIL PHOSPHATASE YIGB"/>
    <property type="match status" value="1"/>
</dbReference>